<keyword evidence="7" id="KW-0406">Ion transport</keyword>
<dbReference type="InterPro" id="IPR006153">
    <property type="entry name" value="Cation/H_exchanger_TM"/>
</dbReference>
<dbReference type="Proteomes" id="UP000019804">
    <property type="component" value="Unassembled WGS sequence"/>
</dbReference>
<feature type="transmembrane region" description="Helical" evidence="11">
    <location>
        <begin position="548"/>
        <end position="571"/>
    </location>
</feature>
<dbReference type="HOGENOM" id="CLU_024407_1_0_1"/>
<dbReference type="AlphaFoldDB" id="A0A017SRP0"/>
<feature type="compositionally biased region" description="Polar residues" evidence="10">
    <location>
        <begin position="301"/>
        <end position="321"/>
    </location>
</feature>
<evidence type="ECO:0000313" key="14">
    <source>
        <dbReference type="Proteomes" id="UP000019804"/>
    </source>
</evidence>
<evidence type="ECO:0000256" key="9">
    <source>
        <dbReference type="ARBA" id="ARBA00023201"/>
    </source>
</evidence>
<feature type="transmembrane region" description="Helical" evidence="11">
    <location>
        <begin position="67"/>
        <end position="84"/>
    </location>
</feature>
<dbReference type="Pfam" id="PF00999">
    <property type="entry name" value="Na_H_Exchanger"/>
    <property type="match status" value="1"/>
</dbReference>
<feature type="compositionally biased region" description="Low complexity" evidence="10">
    <location>
        <begin position="466"/>
        <end position="496"/>
    </location>
</feature>
<evidence type="ECO:0000256" key="3">
    <source>
        <dbReference type="ARBA" id="ARBA00022449"/>
    </source>
</evidence>
<evidence type="ECO:0000256" key="11">
    <source>
        <dbReference type="SAM" id="Phobius"/>
    </source>
</evidence>
<dbReference type="GO" id="GO:0006814">
    <property type="term" value="P:sodium ion transport"/>
    <property type="evidence" value="ECO:0007669"/>
    <property type="project" value="UniProtKB-KW"/>
</dbReference>
<keyword evidence="4 11" id="KW-0812">Transmembrane</keyword>
<keyword evidence="3" id="KW-0050">Antiport</keyword>
<dbReference type="InterPro" id="IPR038770">
    <property type="entry name" value="Na+/solute_symporter_sf"/>
</dbReference>
<dbReference type="Gene3D" id="1.20.1530.20">
    <property type="match status" value="3"/>
</dbReference>
<gene>
    <name evidence="13" type="ORF">EURHEDRAFT_469146</name>
</gene>
<keyword evidence="8 11" id="KW-0472">Membrane</keyword>
<feature type="domain" description="Cation/H+ exchanger transmembrane" evidence="12">
    <location>
        <begin position="41"/>
        <end position="280"/>
    </location>
</feature>
<reference evidence="14" key="1">
    <citation type="journal article" date="2014" name="Nat. Commun.">
        <title>Genomic adaptations of the halophilic Dead Sea filamentous fungus Eurotium rubrum.</title>
        <authorList>
            <person name="Kis-Papo T."/>
            <person name="Weig A.R."/>
            <person name="Riley R."/>
            <person name="Persoh D."/>
            <person name="Salamov A."/>
            <person name="Sun H."/>
            <person name="Lipzen A."/>
            <person name="Wasser S.P."/>
            <person name="Rambold G."/>
            <person name="Grigoriev I.V."/>
            <person name="Nevo E."/>
        </authorList>
    </citation>
    <scope>NUCLEOTIDE SEQUENCE [LARGE SCALE GENOMIC DNA]</scope>
    <source>
        <strain evidence="14">CBS 135680</strain>
    </source>
</reference>
<dbReference type="GO" id="GO:0016020">
    <property type="term" value="C:membrane"/>
    <property type="evidence" value="ECO:0007669"/>
    <property type="project" value="UniProtKB-SubCell"/>
</dbReference>
<dbReference type="PANTHER" id="PTHR43562">
    <property type="entry name" value="NAPA-TYPE SODIUM/HYDROGEN ANTIPORTER"/>
    <property type="match status" value="1"/>
</dbReference>
<dbReference type="GeneID" id="63700399"/>
<evidence type="ECO:0000256" key="4">
    <source>
        <dbReference type="ARBA" id="ARBA00022692"/>
    </source>
</evidence>
<evidence type="ECO:0000256" key="8">
    <source>
        <dbReference type="ARBA" id="ARBA00023136"/>
    </source>
</evidence>
<keyword evidence="6" id="KW-0915">Sodium</keyword>
<evidence type="ECO:0000256" key="7">
    <source>
        <dbReference type="ARBA" id="ARBA00023065"/>
    </source>
</evidence>
<keyword evidence="2" id="KW-0813">Transport</keyword>
<feature type="transmembrane region" description="Helical" evidence="11">
    <location>
        <begin position="128"/>
        <end position="147"/>
    </location>
</feature>
<sequence>MASQDSLAYHEPGITTVLIQAGFLLALNMVNTVLDKIIYCGLIGQLFIGMAWGIPGGNLLELNVQKSIQQLGYLGLLLLVYEGGLSTSFSQLKSNFGFSALVAITGVAVPMGLSFVLMHLLAATPLQAFAAGAALCSTSIGTTFTILSTTGLSKTRLGVVLGSAAMMDDVMGLVMVQIISNLGSASSSASFDPVIVIRPILVAFGFAVGLILICRFLVAKAVRLIHTKKLYVHFPETMMSMNFGFVAHICLLVGMVAGATYAGTSGLFAAYLAGASISWLDELLVTISTDPSTEGIELQDNRVQSTESDSQPRTTSQQTEAVVTKKHPTGEEVFERLCKEPLKRVLSPLFFASIGFSIPITKMFQGEVIWRGVVYTILMMFSKLTTSVWLIQLHFSPPPILQTIARISRIPFSFCTSRLSKATSASSKERKNHKSKNKAPNANISTDKSVTQERGPEKQAQQDQEPTLTTVTTPAPTTEPSQNEQSRTSVSQTSRSHLPHKPRSLYPASILGLAMVARGEIGYLIASLAETDGIFSSSEQQNSDSSELYLVVVWAITLCTIIGPICVGTLVKRVKTLQARRVNSGSEDPLGSWGVTS</sequence>
<evidence type="ECO:0000256" key="1">
    <source>
        <dbReference type="ARBA" id="ARBA00004141"/>
    </source>
</evidence>
<dbReference type="GO" id="GO:1902600">
    <property type="term" value="P:proton transmembrane transport"/>
    <property type="evidence" value="ECO:0007669"/>
    <property type="project" value="InterPro"/>
</dbReference>
<keyword evidence="5 11" id="KW-1133">Transmembrane helix</keyword>
<feature type="transmembrane region" description="Helical" evidence="11">
    <location>
        <begin position="12"/>
        <end position="30"/>
    </location>
</feature>
<dbReference type="RefSeq" id="XP_040643325.1">
    <property type="nucleotide sequence ID" value="XM_040785275.1"/>
</dbReference>
<evidence type="ECO:0000313" key="13">
    <source>
        <dbReference type="EMBL" id="EYE99637.1"/>
    </source>
</evidence>
<dbReference type="PANTHER" id="PTHR43562:SF3">
    <property type="entry name" value="SODIUM ION_PROTON EXCHANGER (EUROFUNG)"/>
    <property type="match status" value="1"/>
</dbReference>
<dbReference type="GO" id="GO:0015297">
    <property type="term" value="F:antiporter activity"/>
    <property type="evidence" value="ECO:0007669"/>
    <property type="project" value="UniProtKB-KW"/>
</dbReference>
<keyword evidence="14" id="KW-1185">Reference proteome</keyword>
<organism evidence="13 14">
    <name type="scientific">Aspergillus ruber (strain CBS 135680)</name>
    <dbReference type="NCBI Taxonomy" id="1388766"/>
    <lineage>
        <taxon>Eukaryota</taxon>
        <taxon>Fungi</taxon>
        <taxon>Dikarya</taxon>
        <taxon>Ascomycota</taxon>
        <taxon>Pezizomycotina</taxon>
        <taxon>Eurotiomycetes</taxon>
        <taxon>Eurotiomycetidae</taxon>
        <taxon>Eurotiales</taxon>
        <taxon>Aspergillaceae</taxon>
        <taxon>Aspergillus</taxon>
        <taxon>Aspergillus subgen. Aspergillus</taxon>
    </lineage>
</organism>
<feature type="compositionally biased region" description="Polar residues" evidence="10">
    <location>
        <begin position="438"/>
        <end position="449"/>
    </location>
</feature>
<name>A0A017SRP0_ASPRC</name>
<feature type="transmembrane region" description="Helical" evidence="11">
    <location>
        <begin position="239"/>
        <end position="262"/>
    </location>
</feature>
<feature type="transmembrane region" description="Helical" evidence="11">
    <location>
        <begin position="96"/>
        <end position="122"/>
    </location>
</feature>
<evidence type="ECO:0000259" key="12">
    <source>
        <dbReference type="Pfam" id="PF00999"/>
    </source>
</evidence>
<dbReference type="OrthoDB" id="1288932at2759"/>
<evidence type="ECO:0000256" key="6">
    <source>
        <dbReference type="ARBA" id="ARBA00023053"/>
    </source>
</evidence>
<proteinExistence type="predicted"/>
<dbReference type="EMBL" id="KK088411">
    <property type="protein sequence ID" value="EYE99637.1"/>
    <property type="molecule type" value="Genomic_DNA"/>
</dbReference>
<evidence type="ECO:0000256" key="10">
    <source>
        <dbReference type="SAM" id="MobiDB-lite"/>
    </source>
</evidence>
<feature type="transmembrane region" description="Helical" evidence="11">
    <location>
        <begin position="37"/>
        <end position="55"/>
    </location>
</feature>
<feature type="region of interest" description="Disordered" evidence="10">
    <location>
        <begin position="423"/>
        <end position="502"/>
    </location>
</feature>
<comment type="subcellular location">
    <subcellularLocation>
        <location evidence="1">Membrane</location>
        <topology evidence="1">Multi-pass membrane protein</topology>
    </subcellularLocation>
</comment>
<accession>A0A017SRP0</accession>
<keyword evidence="9" id="KW-0739">Sodium transport</keyword>
<protein>
    <submittedName>
        <fullName evidence="13">Putative Na+/H+ antiporter</fullName>
    </submittedName>
</protein>
<feature type="transmembrane region" description="Helical" evidence="11">
    <location>
        <begin position="200"/>
        <end position="218"/>
    </location>
</feature>
<feature type="transmembrane region" description="Helical" evidence="11">
    <location>
        <begin position="159"/>
        <end position="180"/>
    </location>
</feature>
<evidence type="ECO:0000256" key="2">
    <source>
        <dbReference type="ARBA" id="ARBA00022448"/>
    </source>
</evidence>
<dbReference type="STRING" id="1388766.A0A017SRP0"/>
<feature type="region of interest" description="Disordered" evidence="10">
    <location>
        <begin position="299"/>
        <end position="325"/>
    </location>
</feature>
<evidence type="ECO:0000256" key="5">
    <source>
        <dbReference type="ARBA" id="ARBA00022989"/>
    </source>
</evidence>